<dbReference type="Pfam" id="PF01968">
    <property type="entry name" value="Hydantoinase_A"/>
    <property type="match status" value="1"/>
</dbReference>
<name>A0ABV6Z5L7_UNCC1</name>
<proteinExistence type="predicted"/>
<feature type="domain" description="Acetophenone carboxylase-like C-terminal" evidence="2">
    <location>
        <begin position="109"/>
        <end position="272"/>
    </location>
</feature>
<keyword evidence="4" id="KW-1185">Reference proteome</keyword>
<evidence type="ECO:0000313" key="4">
    <source>
        <dbReference type="Proteomes" id="UP001594351"/>
    </source>
</evidence>
<dbReference type="InterPro" id="IPR045079">
    <property type="entry name" value="Oxoprolinase-like"/>
</dbReference>
<gene>
    <name evidence="3" type="ORF">ACFL27_26395</name>
</gene>
<dbReference type="Pfam" id="PF19278">
    <property type="entry name" value="Hydant_A_C"/>
    <property type="match status" value="1"/>
</dbReference>
<evidence type="ECO:0000259" key="1">
    <source>
        <dbReference type="Pfam" id="PF01968"/>
    </source>
</evidence>
<dbReference type="InterPro" id="IPR002821">
    <property type="entry name" value="Hydantoinase_A"/>
</dbReference>
<dbReference type="InterPro" id="IPR049517">
    <property type="entry name" value="ACX-like_C"/>
</dbReference>
<dbReference type="EMBL" id="JBHPBY010000586">
    <property type="protein sequence ID" value="MFC1853729.1"/>
    <property type="molecule type" value="Genomic_DNA"/>
</dbReference>
<organism evidence="3 4">
    <name type="scientific">candidate division CSSED10-310 bacterium</name>
    <dbReference type="NCBI Taxonomy" id="2855610"/>
    <lineage>
        <taxon>Bacteria</taxon>
        <taxon>Bacteria division CSSED10-310</taxon>
    </lineage>
</organism>
<protein>
    <submittedName>
        <fullName evidence="3">Hydantoinase/oxoprolinase family protein</fullName>
    </submittedName>
</protein>
<accession>A0ABV6Z5L7</accession>
<sequence>AARKFAASSGLSLEKALLGIIQVVNFSMLRALNVISSGRGLDPRDFILVAFGGAGPLHAAALAQEIGIKEVIIPVGAGLFSAVGLLTSDIVQDFTLSLPIEARDQLRNEKINAGFDRLVRQAKRMFQDWSYHLETDHFLLNLNMRYRGQNYVIAVPWANNLAAAETYFKESHNQRYGYNLEPHLIQISGLRCRVIIKKPPVSVSSKPEGKVRILPVTLYDRIRGQWVPGPLHIRETLPPGYEIIGPAIIAENTATTYVPAGMTAKIDQWSNIRIKVKQ</sequence>
<comment type="caution">
    <text evidence="3">The sequence shown here is derived from an EMBL/GenBank/DDBJ whole genome shotgun (WGS) entry which is preliminary data.</text>
</comment>
<dbReference type="Proteomes" id="UP001594351">
    <property type="component" value="Unassembled WGS sequence"/>
</dbReference>
<dbReference type="PANTHER" id="PTHR11365">
    <property type="entry name" value="5-OXOPROLINASE RELATED"/>
    <property type="match status" value="1"/>
</dbReference>
<reference evidence="3 4" key="1">
    <citation type="submission" date="2024-09" db="EMBL/GenBank/DDBJ databases">
        <title>Laminarin stimulates single cell rates of sulfate reduction while oxygen inhibits transcriptomic activity in coastal marine sediment.</title>
        <authorList>
            <person name="Lindsay M."/>
            <person name="Orcutt B."/>
            <person name="Emerson D."/>
            <person name="Stepanauskas R."/>
            <person name="D'Angelo T."/>
        </authorList>
    </citation>
    <scope>NUCLEOTIDE SEQUENCE [LARGE SCALE GENOMIC DNA]</scope>
    <source>
        <strain evidence="3">SAG AM-311-K15</strain>
    </source>
</reference>
<feature type="non-terminal residue" evidence="3">
    <location>
        <position position="1"/>
    </location>
</feature>
<feature type="domain" description="Hydantoinase A/oxoprolinase" evidence="1">
    <location>
        <begin position="3"/>
        <end position="93"/>
    </location>
</feature>
<evidence type="ECO:0000313" key="3">
    <source>
        <dbReference type="EMBL" id="MFC1853729.1"/>
    </source>
</evidence>
<evidence type="ECO:0000259" key="2">
    <source>
        <dbReference type="Pfam" id="PF19278"/>
    </source>
</evidence>
<dbReference type="PANTHER" id="PTHR11365:SF23">
    <property type="entry name" value="HYPOTHETICAL 5-OXOPROLINASE (EUROFUNG)-RELATED"/>
    <property type="match status" value="1"/>
</dbReference>